<dbReference type="GO" id="GO:0008270">
    <property type="term" value="F:zinc ion binding"/>
    <property type="evidence" value="ECO:0007669"/>
    <property type="project" value="UniProtKB-KW"/>
</dbReference>
<gene>
    <name evidence="9" type="primary">LOC115707993</name>
</gene>
<dbReference type="InterPro" id="IPR052972">
    <property type="entry name" value="Sacsin_chaperone_reg"/>
</dbReference>
<dbReference type="Proteomes" id="UP000596661">
    <property type="component" value="Chromosome 2"/>
</dbReference>
<keyword evidence="5" id="KW-0539">Nucleus</keyword>
<proteinExistence type="inferred from homology"/>
<evidence type="ECO:0000313" key="9">
    <source>
        <dbReference type="EnsemblPlants" id="cds.evm.model.02.3230"/>
    </source>
</evidence>
<evidence type="ECO:0000313" key="10">
    <source>
        <dbReference type="Proteomes" id="UP000596661"/>
    </source>
</evidence>
<feature type="domain" description="RING-type" evidence="8">
    <location>
        <begin position="4697"/>
        <end position="4731"/>
    </location>
</feature>
<dbReference type="Gramene" id="evm.model.02.3230">
    <property type="protein sequence ID" value="cds.evm.model.02.3230"/>
    <property type="gene ID" value="evm.TU.02.3230"/>
</dbReference>
<dbReference type="InterPro" id="IPR036890">
    <property type="entry name" value="HATPase_C_sf"/>
</dbReference>
<dbReference type="EnsemblPlants" id="evm.model.02.3230">
    <property type="protein sequence ID" value="cds.evm.model.02.3230"/>
    <property type="gene ID" value="evm.TU.02.3230"/>
</dbReference>
<dbReference type="GO" id="GO:0006357">
    <property type="term" value="P:regulation of transcription by RNA polymerase II"/>
    <property type="evidence" value="ECO:0007669"/>
    <property type="project" value="InterPro"/>
</dbReference>
<keyword evidence="3" id="KW-0805">Transcription regulation</keyword>
<dbReference type="Pfam" id="PF25794">
    <property type="entry name" value="SACS"/>
    <property type="match status" value="3"/>
</dbReference>
<feature type="region of interest" description="Disordered" evidence="7">
    <location>
        <begin position="4595"/>
        <end position="4614"/>
    </location>
</feature>
<dbReference type="OMA" id="APWMNAD"/>
<dbReference type="InterPro" id="IPR058210">
    <property type="entry name" value="SACS/Nov_dom"/>
</dbReference>
<dbReference type="GO" id="GO:0030544">
    <property type="term" value="F:Hsp70 protein binding"/>
    <property type="evidence" value="ECO:0007669"/>
    <property type="project" value="TreeGrafter"/>
</dbReference>
<evidence type="ECO:0000256" key="7">
    <source>
        <dbReference type="SAM" id="MobiDB-lite"/>
    </source>
</evidence>
<evidence type="ECO:0000256" key="5">
    <source>
        <dbReference type="ARBA" id="ARBA00023242"/>
    </source>
</evidence>
<keyword evidence="10" id="KW-1185">Reference proteome</keyword>
<dbReference type="NCBIfam" id="NF047352">
    <property type="entry name" value="P_loop_sacsin"/>
    <property type="match status" value="2"/>
</dbReference>
<dbReference type="Pfam" id="PF09748">
    <property type="entry name" value="Med10"/>
    <property type="match status" value="1"/>
</dbReference>
<sequence>MESSSQAESMILLEDFGQKVDLTRRIREVLVNYPEGTTVLKELIQNADDAGATKVCLCLDRRVHGSGSLLSQSLSQWQGPSLLAYNDAVFTEDDFVSISRIGGSTKHSQAWKTGRFGVGFNSVYHLTDLPSFVSGNYVVLFDPQGIYLPNVSASNPGKRIDFVNSSAISVYRDQFFPYCAFGCDMTSPFPGTLFRFPLRNADQAVGSKLSRQAYLEDDISSMFLQLYEEGVFALLFLKSVLSVEMYVWDANEPHPRKLYSCCVTPANHDIVWHRQTVLRLSKSINSTGTEMDCYSLNFVREAATGNLTEKKVDSFYIVQTMASATSRIGSFAATASKEYDIHLLPWASVAACTSDSSSQDDDSLRIGRAFCFLPLPVRTGLSVQVNGYFEVASNRRGIWYGEDMDRGGKIRSVWNRLLLEDVVAPSFRQLLLGVQGLLDSKQMYYSLWPSGSFEEPWNILVEKVYANISDAPVLYSDIGGGRWVSPIDAFLHDEEFSKSKELGDALMQLGMPIVRLPTSLFNMLLKCATTFQQKVVTPHTVRHFLRECKSLSTLSKSYKLVLLEYCLEDLVDIDVGTHASNLPLLPLANGDFGLFSEASKGFSYFICNELEYVLLQPIHDRVIDRNLPHNLMSRLSAIAKSLKANLCIFNVHYMLHFFPRFMPAEWKYKNKVSWDAQTCEHPTSAWVVLFWQYLKNHCEELSLFSDWPILPSISGHLYRTSKQSKMINAEKLMKKMRDILIKIGCKILSPDYGIDHSDLSDYVNDCNGVCILESIYDVVTSGGGVIPTFFNNFDAEERDELRGFLLDSKWYFSDSMNVSDIRNCKRLPIFKVHAVGSTPQFNFSDLESSQKYLPPTDIPEHFLGDDFIISTSSSEEEIFVRYFGIERMGKAHFYKKYVLNRILELESEVRDNVILSILQNLPQLCIEDVSFRDYLRSLEFVPTHSGTVKRPDMLYDPRNEELFALLEDSDSFPYGIFQESHILDMLQGLGLRTSVSHETIIHSARQVEHLMHKDQQQAYSRGKVLLSYLEVNAIKWIPDTMDGEQGKVNKMFSRAAYIFKPSNLKSNLEKFWNDLRLISWCPVLVHAPFQALPWPVVSSMVAPPKLVRLQTDLWLTSASMRILDGECSSTALSYCLGWSIPPGGSVIAAQLLELGKNNEIVNDQVLRQELALAMPRIYAILTNLIGSDEMEIVKAVLEGCRWIWVGDGFATADEVVLDGPLHLAPYIRVIPIDLAVFKELFSELGIRQSLKSIDFGDILCRMYVKKDSSPLDAHELRAAILIVQHLAEVPLHEQKVKIYLPDVSCRLFLAGDLVYNDAPWLLGSEDPDNLFNVKSTVALTAQKTIQKFVHGNISNDVAEKLGVCSLRRILLAESADSMNLSLSGAAEAFGQHEALTTRLKHILEMYADGPGILYELVQNAEDAGASEVSFLLDKTQYGTSSILSPEMADWQGPALYCFNNSVFTPQDLYAISRIGQESKLEKPFAIGRFGLGFNCVYHFTDIPTFVSGENIVMFDPHACHLPGISPSHPGLRIKFAGRKILEQFPDQFSPFLHFGCDLQHPFPGTLFRFPLRSANAAARSQIKKEGYAPEDVVSLFASFSQVVSDALLFLQNVKTVSVFVKEGSGHEMQLLHRVQKDCIRESQMESNSPQGMFSFLDGTHRSGIDKDQILQKLNKVTDKDLPYRCQKIIIKEEGSCGNLSHCWVTSECLGRGPTKNKSAHSNDRSNAFIPWASVAAYLHSVNVDSGHMSNNDLFQVPTDSIQDRKDFQGRAFCFLPLPMNTGLPAHVNAYFELSSNRRDIWFGNDMAGGGKKRSDWNLYLLEDVVAPAYGRMLEKIALDIGPSDLFFSFWPKTIGLQPWASVVRKLYVFIADLSLRVLYTKARGGQWISTKHAIFPDFMFNKAQELTEVLSDTGLPLVNVLKPIVEIFMEVCPSLHFLTPQLLRTLLIRKRREFKDRNAMILTLEYCLFDLKVPIQTTCLYGLPLLPLSDGSFTIFEKNGFGERIYIAQGEEYGLLKVSIPNQLVDNEIPEEVYGKLCDIARREDSNISFLSYHLLEKLLLKLLPAEWQHAKQVTWIPGAQGQPSLEWLRLLWDYLKSSHADLSLFSKWPLLPVGNNCLLQLVENSHVIRDDAWSENMASLLLKIGCLFLRSDLPIDHPQLENFVQPPTMTGILNAVFAIAGKLENIEELFRDASEAELHEFRSFILQSKWFLEGQVAKLHVDIIKHLPIFESYKSRKLVSLSNPIKWLKPYGVREDLLDDDFVRTDSDKENIILRKYLEIEEPTKVEFYKNHVLSCMSKFFLQSEVISVILHELKLLVEEDISVKSSFSTVAFVLAADGSWQQPSRLYDPRIPELQTVLHNKVYFPSEIFSDNVTLDTLVIFGLRRTLGFTGLLDCARSVSLFQDSRQSETSNYGRNLLVCMDALSLKLSNQKEGNFNESHDTNLNNNFTAEVDDIALVTSPKREKNNLIDNLNIDLLIGDTDDKPEEEFWSEMREIAWCPVCADPPIEGLPWLKSTCQVAPPTLVRPKSQMWMVSYSMHILDGECQSSYLQLRLGWTDQINIDVLFTQLIELSTFYGQLKLTSIPRAVVDAELQKGIPSLYMKMQEYVGTIEFNERKYALEGVCWVWIGDDFVSSDALAFDSPVKFSPYLYVVPSELSDFRNLLLELGVGLSFDVPDYLRVLQRLQSDVKGFPLSADQLSFVHCILDAVADCCLDQKLSEISSTPLLIPDFSGVLMNMSNLVYNDAPWMENNTPIGKRFVHPSVSNDLASRLGVQSLRCVSLVDEEMTKDLPCMDYARINELLALYGDNDLLFFDLLELADSCKAKKLHLIFDKREHPRQSLLQHNLGDFHGPALVAVLEGTVLSREEVSSLQFLPPWRLRGNTLNYGLGLLSSYFVCDLLSMVSGGYFYIFDPRGSAFSVPPSRSPAAKVFSLTGTNLVERFHDQFSPMLLDQNTLWSSSDSTIIRMPLSSDCLKDGLELGLRRIKQINDRFLEQGSRTLLFLKSVMQVSLLTWEEEGHMPCEDFSICIDPSSAIMRNPFSEKKWRKFQISRLFSSSNAAIKLNVLDVTTKQGDTSFIDQWLVVLTLGSGQTRNMALDRRYLAYNLAPIGGVAAHISRNGNPVDFCVMSSLMSPLSLSGGIKLPVTILGCFLVCHNGGRHLFKYQDREASAEAWTDAGNQLIEAWNTELMSCVRDSYVELILEILRLRRDHSSSAIESTGRTFSLLLKAYGDQIYNFWPRSYSHDLISQPADGNNLIPPQILKADWDCIIEQVIKPFYARAVDLPLWQLYSGNLVKAEEGMFLSQPGNGVGGNLLPATVCGFVKEHYPVFSVPWELVTEIQAVGTPIREVKPKMVRDLLRVSKTSIVLRSVDTYLDVLEYCLSDIQIGEASISNGNSSFYRADHVVGSTSASVTGTNNPNHPSTHNANSPGDAIEMVTSLGKALFDFGRGVVEDIGRTGGPSTHRRTDVVNGYNRYEYGDQNLILIANELKGVPCPTATNNLTKLGIAELWVGNQEQQILMKPLGARFMHPKVLDRSTLADIFSNGSMQTLLKLQNFSLQLLASHMKLVFHEKWVSHVMAPNIAPWFSWENTSSSGGEEGPSSEWIRLFWKNFTGSLDDLQLFSDWPIIPAFLGRPILCRVRERNLVFVPPALTNFGPVEGALETNATENSVASDTESVQSYISAFEVAKNRYPWLLPLLNQCNIPIFDVAFLDCAAPCNCLPTSSQSLGQVIASKLVAAKDAGYFTELSSFASSSRDELLALFANDYWSNGSNYRREELEVLRSLSIYKTVVGSYTSLQGNDHCIVSSNSFLKPYDEQCLSYSRDSIEFSLLQALGVSELHDQQILLRFGLPGFENKPESEREDILIYLFTNWHEIQQDSSLVEALKETKFVRSADEFCMDLSKPKELFDLGDSLLTSVFSGERKRFPGERFSTDGWLHILRKVGLRTTADADVILECAKRMEFLGSECMKSDDLDDFDNSSGSQAEVSVEIWTLAGSVIETILSNFAVLYGNNFCNHLGKIACVPAEFGFPDVGGRKGGKRVLTSYSEAILSKDWPLGWSCAPILSKKTLVPPQYSWGSLQLRSPPAFSTVLKHLQVIGKNGGEDTLAHWPTASGMMTIDEASCEVLKYLDQIWGSLSSSDIKELEKVPFIPAANGTRLVIANLLFARLSINLSPFAFELPTPYLPFVKVLKDLGLQDTLSVASAKDLLLNLQNACGYQRLNPNELRAVFEILYFICDGADGSHWTSEAIVPDDGCRLVHAKSCVYIDSYGSRFVKSIETSRIRFIHPDLPERLCLVLGIKKLSDVVTEELVHEEHLQTLECIGSVTLLAIREKLLNRSFQGALWTVVNSMASYIPALNNVVLETIQNSLESVAGKLQFVKCLHTRFLLLPNSIEITRAANASIIPECTAGSHDQRLYFVDRSKSRIVVAEPPAFLSVFDVIAIVVSQVLGSPTPLPIGPLFVCPGGSETAIVDILKLRSDKNEMEASGGRNSLIGKDLLPQDTLQVQFHPLRPFYAGEIVAWRSQNGEKLKYGRVPEDVRPSAGQALYRFKVETSPGETQPLLSSQVMSFRSTSMGSETTVMLPDESHRAHGVGHSEVPESSGRVQARSSQRQLGNELQYGRVSAAELVQAVDEMLSAVGIHMDAEKQSLLQKTITLQEQLKDSETALLLEQEKADVAAKEADTAKAAWVCRVCLTAEVDMTMVPCGHVLCRRCSSAVSRCPFCRLQKTLGLLHQLNLTVTSFNAASQLPLLHRMNSIVSELDNMAKLAEKCNIQVPMEVLNLIDDGKNPDEFTKDVINSCIAKNQGTKGKTDAFKGLRKHLLEEIETIFPEDVESYREIRAASAAVISLNDALMCPLSLL</sequence>
<dbReference type="PANTHER" id="PTHR15600:SF42">
    <property type="entry name" value="SACSIN"/>
    <property type="match status" value="1"/>
</dbReference>
<keyword evidence="6" id="KW-0862">Zinc</keyword>
<evidence type="ECO:0000256" key="2">
    <source>
        <dbReference type="ARBA" id="ARBA00005389"/>
    </source>
</evidence>
<keyword evidence="6" id="KW-0479">Metal-binding</keyword>
<dbReference type="PROSITE" id="PS50089">
    <property type="entry name" value="ZF_RING_2"/>
    <property type="match status" value="1"/>
</dbReference>
<dbReference type="GO" id="GO:0003712">
    <property type="term" value="F:transcription coregulator activity"/>
    <property type="evidence" value="ECO:0007669"/>
    <property type="project" value="InterPro"/>
</dbReference>
<evidence type="ECO:0000256" key="1">
    <source>
        <dbReference type="ARBA" id="ARBA00004123"/>
    </source>
</evidence>
<keyword evidence="4" id="KW-0804">Transcription</keyword>
<name>A0A803P0F6_CANSA</name>
<dbReference type="EMBL" id="UZAU01000244">
    <property type="status" value="NOT_ANNOTATED_CDS"/>
    <property type="molecule type" value="Genomic_DNA"/>
</dbReference>
<reference evidence="9" key="2">
    <citation type="submission" date="2021-03" db="UniProtKB">
        <authorList>
            <consortium name="EnsemblPlants"/>
        </authorList>
    </citation>
    <scope>IDENTIFICATION</scope>
</reference>
<dbReference type="InterPro" id="IPR013083">
    <property type="entry name" value="Znf_RING/FYVE/PHD"/>
</dbReference>
<reference evidence="9" key="1">
    <citation type="submission" date="2018-11" db="EMBL/GenBank/DDBJ databases">
        <authorList>
            <person name="Grassa J C."/>
        </authorList>
    </citation>
    <scope>NUCLEOTIDE SEQUENCE [LARGE SCALE GENOMIC DNA]</scope>
</reference>
<comment type="subcellular location">
    <subcellularLocation>
        <location evidence="1">Nucleus</location>
    </subcellularLocation>
</comment>
<accession>A0A803P0F6</accession>
<dbReference type="GO" id="GO:0016592">
    <property type="term" value="C:mediator complex"/>
    <property type="evidence" value="ECO:0007669"/>
    <property type="project" value="InterPro"/>
</dbReference>
<dbReference type="SMART" id="SM00184">
    <property type="entry name" value="RING"/>
    <property type="match status" value="1"/>
</dbReference>
<dbReference type="Gene3D" id="3.30.40.10">
    <property type="entry name" value="Zinc/RING finger domain, C3HC4 (zinc finger)"/>
    <property type="match status" value="1"/>
</dbReference>
<keyword evidence="6" id="KW-0863">Zinc-finger</keyword>
<evidence type="ECO:0000259" key="8">
    <source>
        <dbReference type="PROSITE" id="PS50089"/>
    </source>
</evidence>
<dbReference type="SUPFAM" id="SSF57850">
    <property type="entry name" value="RING/U-box"/>
    <property type="match status" value="1"/>
</dbReference>
<organism evidence="9 10">
    <name type="scientific">Cannabis sativa</name>
    <name type="common">Hemp</name>
    <name type="synonym">Marijuana</name>
    <dbReference type="NCBI Taxonomy" id="3483"/>
    <lineage>
        <taxon>Eukaryota</taxon>
        <taxon>Viridiplantae</taxon>
        <taxon>Streptophyta</taxon>
        <taxon>Embryophyta</taxon>
        <taxon>Tracheophyta</taxon>
        <taxon>Spermatophyta</taxon>
        <taxon>Magnoliopsida</taxon>
        <taxon>eudicotyledons</taxon>
        <taxon>Gunneridae</taxon>
        <taxon>Pentapetalae</taxon>
        <taxon>rosids</taxon>
        <taxon>fabids</taxon>
        <taxon>Rosales</taxon>
        <taxon>Cannabaceae</taxon>
        <taxon>Cannabis</taxon>
    </lineage>
</organism>
<comment type="similarity">
    <text evidence="2">Belongs to the Mediator complex subunit 10 family.</text>
</comment>
<evidence type="ECO:0000256" key="3">
    <source>
        <dbReference type="ARBA" id="ARBA00023015"/>
    </source>
</evidence>
<dbReference type="SUPFAM" id="SSF55874">
    <property type="entry name" value="ATPase domain of HSP90 chaperone/DNA topoisomerase II/histidine kinase"/>
    <property type="match status" value="2"/>
</dbReference>
<evidence type="ECO:0000256" key="4">
    <source>
        <dbReference type="ARBA" id="ARBA00023163"/>
    </source>
</evidence>
<protein>
    <recommendedName>
        <fullName evidence="8">RING-type domain-containing protein</fullName>
    </recommendedName>
</protein>
<evidence type="ECO:0000256" key="6">
    <source>
        <dbReference type="PROSITE-ProRule" id="PRU00175"/>
    </source>
</evidence>
<dbReference type="PANTHER" id="PTHR15600">
    <property type="entry name" value="SACSIN"/>
    <property type="match status" value="1"/>
</dbReference>
<dbReference type="InterPro" id="IPR019145">
    <property type="entry name" value="Mediator_Med10"/>
</dbReference>
<dbReference type="InterPro" id="IPR001841">
    <property type="entry name" value="Znf_RING"/>
</dbReference>